<comment type="subcellular location">
    <subcellularLocation>
        <location evidence="1">Membrane</location>
        <topology evidence="1">Multi-pass membrane protein</topology>
    </subcellularLocation>
</comment>
<comment type="similarity">
    <text evidence="2 12">Belongs to the amiloride-sensitive sodium channel (TC 1.A.6) family.</text>
</comment>
<evidence type="ECO:0000256" key="8">
    <source>
        <dbReference type="ARBA" id="ARBA00023065"/>
    </source>
</evidence>
<protein>
    <submittedName>
        <fullName evidence="14">Uncharacterized protein</fullName>
    </submittedName>
</protein>
<keyword evidence="7" id="KW-0915">Sodium</keyword>
<keyword evidence="11 12" id="KW-0407">Ion channel</keyword>
<evidence type="ECO:0000256" key="10">
    <source>
        <dbReference type="ARBA" id="ARBA00023201"/>
    </source>
</evidence>
<keyword evidence="8 12" id="KW-0406">Ion transport</keyword>
<dbReference type="AlphaFoldDB" id="A0A7R9EAN3"/>
<name>A0A7R9EAN3_9NEOP</name>
<proteinExistence type="inferred from homology"/>
<keyword evidence="3 12" id="KW-0813">Transport</keyword>
<keyword evidence="9 13" id="KW-0472">Membrane</keyword>
<evidence type="ECO:0000256" key="5">
    <source>
        <dbReference type="ARBA" id="ARBA00022692"/>
    </source>
</evidence>
<keyword evidence="4 12" id="KW-0894">Sodium channel</keyword>
<evidence type="ECO:0000256" key="6">
    <source>
        <dbReference type="ARBA" id="ARBA00022989"/>
    </source>
</evidence>
<dbReference type="Gene3D" id="1.10.287.770">
    <property type="entry name" value="YojJ-like"/>
    <property type="match status" value="1"/>
</dbReference>
<organism evidence="14">
    <name type="scientific">Timema monikensis</name>
    <dbReference type="NCBI Taxonomy" id="170555"/>
    <lineage>
        <taxon>Eukaryota</taxon>
        <taxon>Metazoa</taxon>
        <taxon>Ecdysozoa</taxon>
        <taxon>Arthropoda</taxon>
        <taxon>Hexapoda</taxon>
        <taxon>Insecta</taxon>
        <taxon>Pterygota</taxon>
        <taxon>Neoptera</taxon>
        <taxon>Polyneoptera</taxon>
        <taxon>Phasmatodea</taxon>
        <taxon>Timematodea</taxon>
        <taxon>Timematoidea</taxon>
        <taxon>Timematidae</taxon>
        <taxon>Timema</taxon>
    </lineage>
</organism>
<dbReference type="InterPro" id="IPR001873">
    <property type="entry name" value="ENaC"/>
</dbReference>
<evidence type="ECO:0000256" key="9">
    <source>
        <dbReference type="ARBA" id="ARBA00023136"/>
    </source>
</evidence>
<evidence type="ECO:0000256" key="3">
    <source>
        <dbReference type="ARBA" id="ARBA00022448"/>
    </source>
</evidence>
<keyword evidence="10 12" id="KW-0739">Sodium transport</keyword>
<dbReference type="Pfam" id="PF00858">
    <property type="entry name" value="ASC"/>
    <property type="match status" value="1"/>
</dbReference>
<dbReference type="EMBL" id="OB794392">
    <property type="protein sequence ID" value="CAD7430192.1"/>
    <property type="molecule type" value="Genomic_DNA"/>
</dbReference>
<feature type="transmembrane region" description="Helical" evidence="13">
    <location>
        <begin position="108"/>
        <end position="126"/>
    </location>
</feature>
<dbReference type="GO" id="GO:0005886">
    <property type="term" value="C:plasma membrane"/>
    <property type="evidence" value="ECO:0007669"/>
    <property type="project" value="TreeGrafter"/>
</dbReference>
<evidence type="ECO:0000256" key="12">
    <source>
        <dbReference type="RuleBase" id="RU000679"/>
    </source>
</evidence>
<evidence type="ECO:0000256" key="7">
    <source>
        <dbReference type="ARBA" id="ARBA00023053"/>
    </source>
</evidence>
<keyword evidence="6 13" id="KW-1133">Transmembrane helix</keyword>
<sequence>MFRLLAEEIHSMSPPPGTPGFEAGMTSLNCSQCLPTCHETKYLVDVDMHEVKTPLRPGTGGYLDIYYKDLAAVKYRRDVAFGRMQLVVSFGGIAGLFLGVSILSAVELVYYCLKMLSVIFTCLIWNKLIDLCKRYRQGSPSNYHQKGTSENDKIPEILHLKSRDSDTSVTQVSSTGRQANLSTLFITFLNIDSQSVCCSLVSDPRLETQY</sequence>
<gene>
    <name evidence="14" type="ORF">TMSB3V08_LOCUS6955</name>
</gene>
<evidence type="ECO:0000256" key="1">
    <source>
        <dbReference type="ARBA" id="ARBA00004141"/>
    </source>
</evidence>
<evidence type="ECO:0000256" key="13">
    <source>
        <dbReference type="SAM" id="Phobius"/>
    </source>
</evidence>
<accession>A0A7R9EAN3</accession>
<evidence type="ECO:0000313" key="14">
    <source>
        <dbReference type="EMBL" id="CAD7430192.1"/>
    </source>
</evidence>
<dbReference type="GO" id="GO:0015280">
    <property type="term" value="F:ligand-gated sodium channel activity"/>
    <property type="evidence" value="ECO:0007669"/>
    <property type="project" value="TreeGrafter"/>
</dbReference>
<dbReference type="PANTHER" id="PTHR11690">
    <property type="entry name" value="AMILORIDE-SENSITIVE SODIUM CHANNEL-RELATED"/>
    <property type="match status" value="1"/>
</dbReference>
<reference evidence="14" key="1">
    <citation type="submission" date="2020-11" db="EMBL/GenBank/DDBJ databases">
        <authorList>
            <person name="Tran Van P."/>
        </authorList>
    </citation>
    <scope>NUCLEOTIDE SEQUENCE</scope>
</reference>
<keyword evidence="5 12" id="KW-0812">Transmembrane</keyword>
<feature type="transmembrane region" description="Helical" evidence="13">
    <location>
        <begin position="84"/>
        <end position="102"/>
    </location>
</feature>
<dbReference type="PANTHER" id="PTHR11690:SF288">
    <property type="entry name" value="AMILORIDE-SENSITIVE NA+ CHANNEL-RELATED"/>
    <property type="match status" value="1"/>
</dbReference>
<evidence type="ECO:0000256" key="11">
    <source>
        <dbReference type="ARBA" id="ARBA00023303"/>
    </source>
</evidence>
<evidence type="ECO:0000256" key="2">
    <source>
        <dbReference type="ARBA" id="ARBA00007193"/>
    </source>
</evidence>
<evidence type="ECO:0000256" key="4">
    <source>
        <dbReference type="ARBA" id="ARBA00022461"/>
    </source>
</evidence>